<evidence type="ECO:0000256" key="1">
    <source>
        <dbReference type="SAM" id="Phobius"/>
    </source>
</evidence>
<feature type="transmembrane region" description="Helical" evidence="1">
    <location>
        <begin position="427"/>
        <end position="444"/>
    </location>
</feature>
<reference evidence="2" key="2">
    <citation type="journal article" date="2007" name="Science">
        <title>Draft genome sequence of the sexually transmitted pathogen Trichomonas vaginalis.</title>
        <authorList>
            <person name="Carlton J.M."/>
            <person name="Hirt R.P."/>
            <person name="Silva J.C."/>
            <person name="Delcher A.L."/>
            <person name="Schatz M."/>
            <person name="Zhao Q."/>
            <person name="Wortman J.R."/>
            <person name="Bidwell S.L."/>
            <person name="Alsmark U.C.M."/>
            <person name="Besteiro S."/>
            <person name="Sicheritz-Ponten T."/>
            <person name="Noel C.J."/>
            <person name="Dacks J.B."/>
            <person name="Foster P.G."/>
            <person name="Simillion C."/>
            <person name="Van de Peer Y."/>
            <person name="Miranda-Saavedra D."/>
            <person name="Barton G.J."/>
            <person name="Westrop G.D."/>
            <person name="Mueller S."/>
            <person name="Dessi D."/>
            <person name="Fiori P.L."/>
            <person name="Ren Q."/>
            <person name="Paulsen I."/>
            <person name="Zhang H."/>
            <person name="Bastida-Corcuera F.D."/>
            <person name="Simoes-Barbosa A."/>
            <person name="Brown M.T."/>
            <person name="Hayes R.D."/>
            <person name="Mukherjee M."/>
            <person name="Okumura C.Y."/>
            <person name="Schneider R."/>
            <person name="Smith A.J."/>
            <person name="Vanacova S."/>
            <person name="Villalvazo M."/>
            <person name="Haas B.J."/>
            <person name="Pertea M."/>
            <person name="Feldblyum T.V."/>
            <person name="Utterback T.R."/>
            <person name="Shu C.L."/>
            <person name="Osoegawa K."/>
            <person name="de Jong P.J."/>
            <person name="Hrdy I."/>
            <person name="Horvathova L."/>
            <person name="Zubacova Z."/>
            <person name="Dolezal P."/>
            <person name="Malik S.B."/>
            <person name="Logsdon J.M. Jr."/>
            <person name="Henze K."/>
            <person name="Gupta A."/>
            <person name="Wang C.C."/>
            <person name="Dunne R.L."/>
            <person name="Upcroft J.A."/>
            <person name="Upcroft P."/>
            <person name="White O."/>
            <person name="Salzberg S.L."/>
            <person name="Tang P."/>
            <person name="Chiu C.-H."/>
            <person name="Lee Y.-S."/>
            <person name="Embley T.M."/>
            <person name="Coombs G.H."/>
            <person name="Mottram J.C."/>
            <person name="Tachezy J."/>
            <person name="Fraser-Liggett C.M."/>
            <person name="Johnson P.J."/>
        </authorList>
    </citation>
    <scope>NUCLEOTIDE SEQUENCE [LARGE SCALE GENOMIC DNA]</scope>
    <source>
        <strain evidence="2">G3</strain>
    </source>
</reference>
<keyword evidence="1" id="KW-0812">Transmembrane</keyword>
<keyword evidence="1" id="KW-0472">Membrane</keyword>
<dbReference type="EMBL" id="DS113298">
    <property type="protein sequence ID" value="EAY12667.1"/>
    <property type="molecule type" value="Genomic_DNA"/>
</dbReference>
<protein>
    <submittedName>
        <fullName evidence="2">Uncharacterized protein</fullName>
    </submittedName>
</protein>
<keyword evidence="3" id="KW-1185">Reference proteome</keyword>
<gene>
    <name evidence="2" type="ORF">TVAG_074950</name>
</gene>
<evidence type="ECO:0000313" key="3">
    <source>
        <dbReference type="Proteomes" id="UP000001542"/>
    </source>
</evidence>
<dbReference type="Proteomes" id="UP000001542">
    <property type="component" value="Unassembled WGS sequence"/>
</dbReference>
<dbReference type="VEuPathDB" id="TrichDB:TVAGG3_0147480"/>
<organism evidence="2 3">
    <name type="scientific">Trichomonas vaginalis (strain ATCC PRA-98 / G3)</name>
    <dbReference type="NCBI Taxonomy" id="412133"/>
    <lineage>
        <taxon>Eukaryota</taxon>
        <taxon>Metamonada</taxon>
        <taxon>Parabasalia</taxon>
        <taxon>Trichomonadida</taxon>
        <taxon>Trichomonadidae</taxon>
        <taxon>Trichomonas</taxon>
    </lineage>
</organism>
<reference evidence="2" key="1">
    <citation type="submission" date="2006-10" db="EMBL/GenBank/DDBJ databases">
        <authorList>
            <person name="Amadeo P."/>
            <person name="Zhao Q."/>
            <person name="Wortman J."/>
            <person name="Fraser-Liggett C."/>
            <person name="Carlton J."/>
        </authorList>
    </citation>
    <scope>NUCLEOTIDE SEQUENCE</scope>
    <source>
        <strain evidence="2">G3</strain>
    </source>
</reference>
<accession>A2E412</accession>
<name>A2E412_TRIV3</name>
<dbReference type="KEGG" id="tva:4770634"/>
<dbReference type="InParanoid" id="A2E412"/>
<keyword evidence="1" id="KW-1133">Transmembrane helix</keyword>
<dbReference type="SMR" id="A2E412"/>
<proteinExistence type="predicted"/>
<sequence>MLFTVLYLSYIQTKPRYLTLQHRKNGPTVENFWDFNSSTEEEKKFLLNVTSSVDSFKDKLYILERLNTTTAKFIVAEYYTFEVHHEAAGDLPFKLMQECYQEGLDLCGDFLAYFYEIGLFTEKDPLKAAFIRAESDTILYSIIRTADAPDYSLYENLIKITEYFPPTKATHKNLTDLFILPQDGYRYQKYLKSNTIPKNILEIIKGIHDKTQKPSEELYKICATDSEGRYHFVKEVLSIDEDLALKLIKENQIKELYADAFLASNQDSPYLKALSKEISRNIKDNIDLIPNLAFYLYSNNYNNAGKYLLLYTKSKFCPKGLNRYYKDFQKYLGFPSKDEDLFALKNNLHHYDLLTRNTARIKLAFQIEDVYQIEHLLSESEDSFKISIFIRFVRYTQLMVKAYLKGGIPAFLDFYNIHFVKLMIERLVASLIVGIMSLSLFILIRKRVMMSVFD</sequence>
<dbReference type="VEuPathDB" id="TrichDB:TVAG_074950"/>
<evidence type="ECO:0000313" key="2">
    <source>
        <dbReference type="EMBL" id="EAY12667.1"/>
    </source>
</evidence>
<dbReference type="AlphaFoldDB" id="A2E412"/>
<dbReference type="RefSeq" id="XP_001324890.1">
    <property type="nucleotide sequence ID" value="XM_001324855.1"/>
</dbReference>